<dbReference type="GO" id="GO:0045165">
    <property type="term" value="P:cell fate commitment"/>
    <property type="evidence" value="ECO:0007669"/>
    <property type="project" value="TreeGrafter"/>
</dbReference>
<dbReference type="GO" id="GO:0045944">
    <property type="term" value="P:positive regulation of transcription by RNA polymerase II"/>
    <property type="evidence" value="ECO:0007669"/>
    <property type="project" value="TreeGrafter"/>
</dbReference>
<name>A0AAD2HMT1_9AGAR</name>
<feature type="domain" description="GATA-type" evidence="8">
    <location>
        <begin position="208"/>
        <end position="261"/>
    </location>
</feature>
<dbReference type="Proteomes" id="UP001295794">
    <property type="component" value="Unassembled WGS sequence"/>
</dbReference>
<evidence type="ECO:0000256" key="6">
    <source>
        <dbReference type="PROSITE-ProRule" id="PRU00094"/>
    </source>
</evidence>
<keyword evidence="5" id="KW-0539">Nucleus</keyword>
<dbReference type="GO" id="GO:0005634">
    <property type="term" value="C:nucleus"/>
    <property type="evidence" value="ECO:0007669"/>
    <property type="project" value="UniProtKB-SubCell"/>
</dbReference>
<dbReference type="Pfam" id="PF00320">
    <property type="entry name" value="GATA"/>
    <property type="match status" value="2"/>
</dbReference>
<dbReference type="SMART" id="SM00401">
    <property type="entry name" value="ZnF_GATA"/>
    <property type="match status" value="2"/>
</dbReference>
<dbReference type="AlphaFoldDB" id="A0AAD2HMT1"/>
<reference evidence="9" key="1">
    <citation type="submission" date="2023-11" db="EMBL/GenBank/DDBJ databases">
        <authorList>
            <person name="De Vega J J."/>
            <person name="De Vega J J."/>
        </authorList>
    </citation>
    <scope>NUCLEOTIDE SEQUENCE</scope>
</reference>
<dbReference type="GO" id="GO:0008270">
    <property type="term" value="F:zinc ion binding"/>
    <property type="evidence" value="ECO:0007669"/>
    <property type="project" value="UniProtKB-KW"/>
</dbReference>
<dbReference type="PRINTS" id="PR00619">
    <property type="entry name" value="GATAZNFINGER"/>
</dbReference>
<feature type="compositionally biased region" description="Low complexity" evidence="7">
    <location>
        <begin position="106"/>
        <end position="128"/>
    </location>
</feature>
<evidence type="ECO:0000313" key="9">
    <source>
        <dbReference type="EMBL" id="CAK5278833.1"/>
    </source>
</evidence>
<feature type="region of interest" description="Disordered" evidence="7">
    <location>
        <begin position="106"/>
        <end position="144"/>
    </location>
</feature>
<evidence type="ECO:0000256" key="7">
    <source>
        <dbReference type="SAM" id="MobiDB-lite"/>
    </source>
</evidence>
<evidence type="ECO:0000313" key="10">
    <source>
        <dbReference type="Proteomes" id="UP001295794"/>
    </source>
</evidence>
<dbReference type="PROSITE" id="PS00344">
    <property type="entry name" value="GATA_ZN_FINGER_1"/>
    <property type="match status" value="2"/>
</dbReference>
<dbReference type="CDD" id="cd00202">
    <property type="entry name" value="ZnF_GATA"/>
    <property type="match status" value="2"/>
</dbReference>
<keyword evidence="3 6" id="KW-0863">Zinc-finger</keyword>
<dbReference type="SUPFAM" id="SSF57716">
    <property type="entry name" value="Glucocorticoid receptor-like (DNA-binding domain)"/>
    <property type="match status" value="2"/>
</dbReference>
<keyword evidence="4" id="KW-0862">Zinc</keyword>
<keyword evidence="10" id="KW-1185">Reference proteome</keyword>
<dbReference type="PANTHER" id="PTHR10071">
    <property type="entry name" value="TRANSCRIPTION FACTOR GATA FAMILY MEMBER"/>
    <property type="match status" value="1"/>
</dbReference>
<dbReference type="PANTHER" id="PTHR10071:SF281">
    <property type="entry name" value="BOX A-BINDING FACTOR-RELATED"/>
    <property type="match status" value="1"/>
</dbReference>
<dbReference type="InterPro" id="IPR013088">
    <property type="entry name" value="Znf_NHR/GATA"/>
</dbReference>
<evidence type="ECO:0000256" key="5">
    <source>
        <dbReference type="ARBA" id="ARBA00023242"/>
    </source>
</evidence>
<keyword evidence="2" id="KW-0479">Metal-binding</keyword>
<comment type="subcellular location">
    <subcellularLocation>
        <location evidence="1">Nucleus</location>
    </subcellularLocation>
</comment>
<evidence type="ECO:0000259" key="8">
    <source>
        <dbReference type="PROSITE" id="PS50114"/>
    </source>
</evidence>
<proteinExistence type="predicted"/>
<evidence type="ECO:0000256" key="2">
    <source>
        <dbReference type="ARBA" id="ARBA00022723"/>
    </source>
</evidence>
<gene>
    <name evidence="9" type="ORF">MYCIT1_LOCUS28456</name>
</gene>
<dbReference type="InterPro" id="IPR000679">
    <property type="entry name" value="Znf_GATA"/>
</dbReference>
<evidence type="ECO:0000256" key="1">
    <source>
        <dbReference type="ARBA" id="ARBA00004123"/>
    </source>
</evidence>
<dbReference type="EMBL" id="CAVNYO010000429">
    <property type="protein sequence ID" value="CAK5278833.1"/>
    <property type="molecule type" value="Genomic_DNA"/>
</dbReference>
<protein>
    <recommendedName>
        <fullName evidence="8">GATA-type domain-containing protein</fullName>
    </recommendedName>
</protein>
<dbReference type="GO" id="GO:0000981">
    <property type="term" value="F:DNA-binding transcription factor activity, RNA polymerase II-specific"/>
    <property type="evidence" value="ECO:0007669"/>
    <property type="project" value="TreeGrafter"/>
</dbReference>
<dbReference type="PROSITE" id="PS50114">
    <property type="entry name" value="GATA_ZN_FINGER_2"/>
    <property type="match status" value="2"/>
</dbReference>
<evidence type="ECO:0000256" key="4">
    <source>
        <dbReference type="ARBA" id="ARBA00022833"/>
    </source>
</evidence>
<comment type="caution">
    <text evidence="9">The sequence shown here is derived from an EMBL/GenBank/DDBJ whole genome shotgun (WGS) entry which is preliminary data.</text>
</comment>
<dbReference type="InterPro" id="IPR039355">
    <property type="entry name" value="Transcription_factor_GATA"/>
</dbReference>
<evidence type="ECO:0000256" key="3">
    <source>
        <dbReference type="ARBA" id="ARBA00022771"/>
    </source>
</evidence>
<organism evidence="9 10">
    <name type="scientific">Mycena citricolor</name>
    <dbReference type="NCBI Taxonomy" id="2018698"/>
    <lineage>
        <taxon>Eukaryota</taxon>
        <taxon>Fungi</taxon>
        <taxon>Dikarya</taxon>
        <taxon>Basidiomycota</taxon>
        <taxon>Agaricomycotina</taxon>
        <taxon>Agaricomycetes</taxon>
        <taxon>Agaricomycetidae</taxon>
        <taxon>Agaricales</taxon>
        <taxon>Marasmiineae</taxon>
        <taxon>Mycenaceae</taxon>
        <taxon>Mycena</taxon>
    </lineage>
</organism>
<dbReference type="GO" id="GO:0000978">
    <property type="term" value="F:RNA polymerase II cis-regulatory region sequence-specific DNA binding"/>
    <property type="evidence" value="ECO:0007669"/>
    <property type="project" value="TreeGrafter"/>
</dbReference>
<dbReference type="Gene3D" id="3.30.50.10">
    <property type="entry name" value="Erythroid Transcription Factor GATA-1, subunit A"/>
    <property type="match status" value="2"/>
</dbReference>
<dbReference type="GO" id="GO:0000122">
    <property type="term" value="P:negative regulation of transcription by RNA polymerase II"/>
    <property type="evidence" value="ECO:0007669"/>
    <property type="project" value="TreeGrafter"/>
</dbReference>
<accession>A0AAD2HMT1</accession>
<feature type="domain" description="GATA-type" evidence="8">
    <location>
        <begin position="144"/>
        <end position="187"/>
    </location>
</feature>
<sequence length="272" mass="30208">MDPYSHSNSISSRSLDWIRPGHQIDSFALASNPYLSANAYSSSPSRARNALAAGHFTCEDPDFSGLITMQEPIQMSYPQSGSTSTNSNWSKDSAFWPVYPQHDQWPSHSSLPPSASTSASASPSTSPTLVQSHSYPEYSDPPRPEMPKTCAHCKVTSTPLWRRQPGTGQSLCNACGLYLLQRGTARPRALIEADIDTPSADAHIPDSEYSGTMCTNCRTRKTSLWRKNIDGQVVCNACGVYERLKGRTRPTELRRDKIKPRTRHLRKTFTLR</sequence>